<evidence type="ECO:0000313" key="1">
    <source>
        <dbReference type="EMBL" id="BAL58292.1"/>
    </source>
</evidence>
<organism evidence="1">
    <name type="scientific">uncultured Chloroflexota bacterium</name>
    <dbReference type="NCBI Taxonomy" id="166587"/>
    <lineage>
        <taxon>Bacteria</taxon>
        <taxon>Bacillati</taxon>
        <taxon>Chloroflexota</taxon>
        <taxon>environmental samples</taxon>
    </lineage>
</organism>
<proteinExistence type="predicted"/>
<reference evidence="1" key="2">
    <citation type="journal article" date="2012" name="PLoS ONE">
        <title>A Deeply Branching Thermophilic Bacterium with an Ancient Acetyl-CoA Pathway Dominates a Subsurface Ecosystem.</title>
        <authorList>
            <person name="Takami H."/>
            <person name="Noguchi H."/>
            <person name="Takaki Y."/>
            <person name="Uchiyama I."/>
            <person name="Toyoda A."/>
            <person name="Nishi S."/>
            <person name="Chee G.-J."/>
            <person name="Arai W."/>
            <person name="Nunoura T."/>
            <person name="Itoh T."/>
            <person name="Hattori M."/>
            <person name="Takai K."/>
        </authorList>
    </citation>
    <scope>NUCLEOTIDE SEQUENCE</scope>
</reference>
<dbReference type="AlphaFoldDB" id="H5SQ56"/>
<sequence>MKRAVSISIGSSKRDKKVVVNLLGEEISIERIGTDGDMEAAARLYGELDGKVEAFGVGGAQLGMLVEDRWYPLHSVQKMVRFVQKTPLVDGTGLRNTLEAKSAAFLEAHLKDYLDAHGRRAFIIVGIDRWGMTRSFVEAGYETIFGDFMFGLGLPIPIYTIGQLKMLAAVLMPIVSRLPFEWLYPIGEKQEQREPKWEKYFKWATVIAGDCHYITRHMPERMDGKIILTNTTTQEDVAFFRRAGVKYLVTTTPVLEGRSFGTNAMEAALVALAGKGRRLSDAEIQELLDRLKLEPQLQQLN</sequence>
<name>H5SQ56_9CHLR</name>
<protein>
    <submittedName>
        <fullName evidence="1">Hypothetical conserved protein</fullName>
    </submittedName>
</protein>
<accession>H5SQ56</accession>
<reference evidence="1" key="1">
    <citation type="journal article" date="2005" name="Environ. Microbiol.">
        <title>Genetic and functional properties of uncultivated thermophilic crenarchaeotes from a subsurface gold mine as revealed by analysis of genome fragments.</title>
        <authorList>
            <person name="Nunoura T."/>
            <person name="Hirayama H."/>
            <person name="Takami H."/>
            <person name="Oida H."/>
            <person name="Nishi S."/>
            <person name="Shimamura S."/>
            <person name="Suzuki Y."/>
            <person name="Inagaki F."/>
            <person name="Takai K."/>
            <person name="Nealson K.H."/>
            <person name="Horikoshi K."/>
        </authorList>
    </citation>
    <scope>NUCLEOTIDE SEQUENCE</scope>
</reference>
<dbReference type="EMBL" id="AP011799">
    <property type="protein sequence ID" value="BAL58292.1"/>
    <property type="molecule type" value="Genomic_DNA"/>
</dbReference>
<gene>
    <name evidence="1" type="ORF">HGMM_F55G01C20</name>
</gene>